<keyword evidence="3" id="KW-1185">Reference proteome</keyword>
<name>A0A8E2I6D6_9BACI</name>
<dbReference type="EMBL" id="MTLA01000487">
    <property type="protein sequence ID" value="OOP65530.1"/>
    <property type="molecule type" value="Genomic_DNA"/>
</dbReference>
<reference evidence="2 3" key="1">
    <citation type="submission" date="2017-01" db="EMBL/GenBank/DDBJ databases">
        <title>Draft genome sequence of Bacillus oleronius.</title>
        <authorList>
            <person name="Allam M."/>
        </authorList>
    </citation>
    <scope>NUCLEOTIDE SEQUENCE [LARGE SCALE GENOMIC DNA]</scope>
    <source>
        <strain evidence="2 3">DSM 9356</strain>
    </source>
</reference>
<gene>
    <name evidence="2" type="ORF">BWZ43_24890</name>
</gene>
<dbReference type="Pfam" id="PF16107">
    <property type="entry name" value="DUF4825"/>
    <property type="match status" value="1"/>
</dbReference>
<evidence type="ECO:0000259" key="1">
    <source>
        <dbReference type="Pfam" id="PF16107"/>
    </source>
</evidence>
<accession>A0A8E2I6D6</accession>
<dbReference type="InterPro" id="IPR032250">
    <property type="entry name" value="DUF4825"/>
</dbReference>
<dbReference type="Proteomes" id="UP000189761">
    <property type="component" value="Unassembled WGS sequence"/>
</dbReference>
<evidence type="ECO:0000313" key="2">
    <source>
        <dbReference type="EMBL" id="OOP65530.1"/>
    </source>
</evidence>
<proteinExistence type="predicted"/>
<dbReference type="PROSITE" id="PS51257">
    <property type="entry name" value="PROKAR_LIPOPROTEIN"/>
    <property type="match status" value="1"/>
</dbReference>
<protein>
    <submittedName>
        <fullName evidence="2">DUF4825 domain-containing protein</fullName>
    </submittedName>
</protein>
<sequence>MKQRIKFLFFLTLVVILLIGCSANKDQEGIFQFKDSYVGDNSAVGNIVKQLQSGESLKGIELKTKEKPYGMILNYNWIESEQIYKETVINNATYIFALVHNVEWIRFHFNDKEYKITKEEIQTWYGKNLNEVKNEDDLRKLIQKYLKEEQKVNQLIQ</sequence>
<evidence type="ECO:0000313" key="3">
    <source>
        <dbReference type="Proteomes" id="UP000189761"/>
    </source>
</evidence>
<comment type="caution">
    <text evidence="2">The sequence shown here is derived from an EMBL/GenBank/DDBJ whole genome shotgun (WGS) entry which is preliminary data.</text>
</comment>
<dbReference type="AlphaFoldDB" id="A0A8E2I6D6"/>
<feature type="domain" description="DUF4825" evidence="1">
    <location>
        <begin position="31"/>
        <end position="116"/>
    </location>
</feature>
<organism evidence="2 3">
    <name type="scientific">Heyndrickxia oleronia</name>
    <dbReference type="NCBI Taxonomy" id="38875"/>
    <lineage>
        <taxon>Bacteria</taxon>
        <taxon>Bacillati</taxon>
        <taxon>Bacillota</taxon>
        <taxon>Bacilli</taxon>
        <taxon>Bacillales</taxon>
        <taxon>Bacillaceae</taxon>
        <taxon>Heyndrickxia</taxon>
    </lineage>
</organism>
<dbReference type="RefSeq" id="WP_058005897.1">
    <property type="nucleotide sequence ID" value="NZ_CP065424.1"/>
</dbReference>